<gene>
    <name evidence="2" type="ORF">MELLADRAFT_68489</name>
</gene>
<sequence length="270" mass="29598">MTQSVFRASHISTDLNRKAEYRTYAVSINCGGADRTEETRYEIRAFGYRPLSLALKERQIYFLRVYFFPNNTVDTLKDSLYFEGSDHALIGPAETFKGDMINTIGVSSLGIVSKLEEIVEDCVQHLRGKDDVEPLKTIVATVKHTDYHPAANRVSTTSGHRDPSEFADRKVKVEQNVEGSGRPKPKKFVPKSVTAPFKSPVIPPTSTPSLESGPADYPVAPVSPTASDSGCPFGSASVSKKRARTAAPKAKTRVARRTSSNSTLDLTTQE</sequence>
<organism evidence="3">
    <name type="scientific">Melampsora larici-populina (strain 98AG31 / pathotype 3-4-7)</name>
    <name type="common">Poplar leaf rust fungus</name>
    <dbReference type="NCBI Taxonomy" id="747676"/>
    <lineage>
        <taxon>Eukaryota</taxon>
        <taxon>Fungi</taxon>
        <taxon>Dikarya</taxon>
        <taxon>Basidiomycota</taxon>
        <taxon>Pucciniomycotina</taxon>
        <taxon>Pucciniomycetes</taxon>
        <taxon>Pucciniales</taxon>
        <taxon>Melampsoraceae</taxon>
        <taxon>Melampsora</taxon>
    </lineage>
</organism>
<reference evidence="3" key="1">
    <citation type="journal article" date="2011" name="Proc. Natl. Acad. Sci. U.S.A.">
        <title>Obligate biotrophy features unraveled by the genomic analysis of rust fungi.</title>
        <authorList>
            <person name="Duplessis S."/>
            <person name="Cuomo C.A."/>
            <person name="Lin Y.-C."/>
            <person name="Aerts A."/>
            <person name="Tisserant E."/>
            <person name="Veneault-Fourrey C."/>
            <person name="Joly D.L."/>
            <person name="Hacquard S."/>
            <person name="Amselem J."/>
            <person name="Cantarel B.L."/>
            <person name="Chiu R."/>
            <person name="Coutinho P.M."/>
            <person name="Feau N."/>
            <person name="Field M."/>
            <person name="Frey P."/>
            <person name="Gelhaye E."/>
            <person name="Goldberg J."/>
            <person name="Grabherr M.G."/>
            <person name="Kodira C.D."/>
            <person name="Kohler A."/>
            <person name="Kuees U."/>
            <person name="Lindquist E.A."/>
            <person name="Lucas S.M."/>
            <person name="Mago R."/>
            <person name="Mauceli E."/>
            <person name="Morin E."/>
            <person name="Murat C."/>
            <person name="Pangilinan J.L."/>
            <person name="Park R."/>
            <person name="Pearson M."/>
            <person name="Quesneville H."/>
            <person name="Rouhier N."/>
            <person name="Sakthikumar S."/>
            <person name="Salamov A.A."/>
            <person name="Schmutz J."/>
            <person name="Selles B."/>
            <person name="Shapiro H."/>
            <person name="Tanguay P."/>
            <person name="Tuskan G.A."/>
            <person name="Henrissat B."/>
            <person name="Van de Peer Y."/>
            <person name="Rouze P."/>
            <person name="Ellis J.G."/>
            <person name="Dodds P.N."/>
            <person name="Schein J.E."/>
            <person name="Zhong S."/>
            <person name="Hamelin R.C."/>
            <person name="Grigoriev I.V."/>
            <person name="Szabo L.J."/>
            <person name="Martin F."/>
        </authorList>
    </citation>
    <scope>NUCLEOTIDE SEQUENCE [LARGE SCALE GENOMIC DNA]</scope>
    <source>
        <strain evidence="3">98AG31 / pathotype 3-4-7</strain>
    </source>
</reference>
<dbReference type="RefSeq" id="XP_007417144.1">
    <property type="nucleotide sequence ID" value="XM_007417082.1"/>
</dbReference>
<accession>F4S701</accession>
<dbReference type="InParanoid" id="F4S701"/>
<dbReference type="VEuPathDB" id="FungiDB:MELLADRAFT_68489"/>
<feature type="compositionally biased region" description="Polar residues" evidence="1">
    <location>
        <begin position="259"/>
        <end position="270"/>
    </location>
</feature>
<dbReference type="EMBL" id="GL883157">
    <property type="protein sequence ID" value="EGF99591.1"/>
    <property type="molecule type" value="Genomic_DNA"/>
</dbReference>
<evidence type="ECO:0000313" key="2">
    <source>
        <dbReference type="EMBL" id="EGF99591.1"/>
    </source>
</evidence>
<dbReference type="KEGG" id="mlr:MELLADRAFT_68489"/>
<proteinExistence type="predicted"/>
<dbReference type="GeneID" id="18931046"/>
<name>F4S701_MELLP</name>
<dbReference type="AlphaFoldDB" id="F4S701"/>
<evidence type="ECO:0000313" key="3">
    <source>
        <dbReference type="Proteomes" id="UP000001072"/>
    </source>
</evidence>
<evidence type="ECO:0000256" key="1">
    <source>
        <dbReference type="SAM" id="MobiDB-lite"/>
    </source>
</evidence>
<protein>
    <submittedName>
        <fullName evidence="2">Uncharacterized protein</fullName>
    </submittedName>
</protein>
<dbReference type="HOGENOM" id="CLU_052203_0_0_1"/>
<feature type="compositionally biased region" description="Basic residues" evidence="1">
    <location>
        <begin position="239"/>
        <end position="256"/>
    </location>
</feature>
<dbReference type="Proteomes" id="UP000001072">
    <property type="component" value="Unassembled WGS sequence"/>
</dbReference>
<keyword evidence="3" id="KW-1185">Reference proteome</keyword>
<feature type="region of interest" description="Disordered" evidence="1">
    <location>
        <begin position="175"/>
        <end position="270"/>
    </location>
</feature>